<feature type="chain" id="PRO_5046376089" description="Right handed beta helix region" evidence="2">
    <location>
        <begin position="25"/>
        <end position="298"/>
    </location>
</feature>
<proteinExistence type="predicted"/>
<dbReference type="InterPro" id="IPR011050">
    <property type="entry name" value="Pectin_lyase_fold/virulence"/>
</dbReference>
<evidence type="ECO:0000313" key="3">
    <source>
        <dbReference type="EMBL" id="GAA3579325.1"/>
    </source>
</evidence>
<dbReference type="Proteomes" id="UP001500689">
    <property type="component" value="Unassembled WGS sequence"/>
</dbReference>
<sequence>MKAPTVLGKALLIAALAVPFATVAASATPGAPPGPACTRHIAGSGALEQAQPGDVVCVDVAASDRLKITKGGTPDKPLTYSGNGEQVGGIDVEADNVVVDGYTMDGPEAPGIEIHANNVTVQNTTVKAPEGGDGDGVRFFGDNIKILHNTISDTDNSTGAHADCMQTFATDDEDIASKNVDIEDNRCEQIDNMCLMAEGPNSEAGDGSGEGVSEEWTFRNNYCETKEASQAVMIDDVQKLTLEGNTWVAGPDHAIGLQNKSTDAHVKDNKLDPSIDCEVGIDDSSREGYQGPEPKCEP</sequence>
<dbReference type="EMBL" id="BAAAZN010000023">
    <property type="protein sequence ID" value="GAA3579325.1"/>
    <property type="molecule type" value="Genomic_DNA"/>
</dbReference>
<evidence type="ECO:0000256" key="2">
    <source>
        <dbReference type="SAM" id="SignalP"/>
    </source>
</evidence>
<evidence type="ECO:0000256" key="1">
    <source>
        <dbReference type="SAM" id="MobiDB-lite"/>
    </source>
</evidence>
<gene>
    <name evidence="3" type="ORF">GCM10022222_75170</name>
</gene>
<organism evidence="3 4">
    <name type="scientific">Amycolatopsis ultiminotia</name>
    <dbReference type="NCBI Taxonomy" id="543629"/>
    <lineage>
        <taxon>Bacteria</taxon>
        <taxon>Bacillati</taxon>
        <taxon>Actinomycetota</taxon>
        <taxon>Actinomycetes</taxon>
        <taxon>Pseudonocardiales</taxon>
        <taxon>Pseudonocardiaceae</taxon>
        <taxon>Amycolatopsis</taxon>
    </lineage>
</organism>
<feature type="region of interest" description="Disordered" evidence="1">
    <location>
        <begin position="265"/>
        <end position="298"/>
    </location>
</feature>
<dbReference type="InterPro" id="IPR012334">
    <property type="entry name" value="Pectin_lyas_fold"/>
</dbReference>
<dbReference type="RefSeq" id="WP_344868073.1">
    <property type="nucleotide sequence ID" value="NZ_BAAAZN010000023.1"/>
</dbReference>
<protein>
    <recommendedName>
        <fullName evidence="5">Right handed beta helix region</fullName>
    </recommendedName>
</protein>
<comment type="caution">
    <text evidence="3">The sequence shown here is derived from an EMBL/GenBank/DDBJ whole genome shotgun (WGS) entry which is preliminary data.</text>
</comment>
<feature type="signal peptide" evidence="2">
    <location>
        <begin position="1"/>
        <end position="24"/>
    </location>
</feature>
<evidence type="ECO:0000313" key="4">
    <source>
        <dbReference type="Proteomes" id="UP001500689"/>
    </source>
</evidence>
<reference evidence="4" key="1">
    <citation type="journal article" date="2019" name="Int. J. Syst. Evol. Microbiol.">
        <title>The Global Catalogue of Microorganisms (GCM) 10K type strain sequencing project: providing services to taxonomists for standard genome sequencing and annotation.</title>
        <authorList>
            <consortium name="The Broad Institute Genomics Platform"/>
            <consortium name="The Broad Institute Genome Sequencing Center for Infectious Disease"/>
            <person name="Wu L."/>
            <person name="Ma J."/>
        </authorList>
    </citation>
    <scope>NUCLEOTIDE SEQUENCE [LARGE SCALE GENOMIC DNA]</scope>
    <source>
        <strain evidence="4">JCM 16898</strain>
    </source>
</reference>
<name>A0ABP6Y8Y9_9PSEU</name>
<keyword evidence="4" id="KW-1185">Reference proteome</keyword>
<dbReference type="SUPFAM" id="SSF51126">
    <property type="entry name" value="Pectin lyase-like"/>
    <property type="match status" value="1"/>
</dbReference>
<evidence type="ECO:0008006" key="5">
    <source>
        <dbReference type="Google" id="ProtNLM"/>
    </source>
</evidence>
<dbReference type="Gene3D" id="2.160.20.10">
    <property type="entry name" value="Single-stranded right-handed beta-helix, Pectin lyase-like"/>
    <property type="match status" value="1"/>
</dbReference>
<keyword evidence="2" id="KW-0732">Signal</keyword>
<accession>A0ABP6Y8Y9</accession>